<name>A0AA88DWD3_FICCA</name>
<dbReference type="AlphaFoldDB" id="A0AA88DWD3"/>
<dbReference type="EMBL" id="BTGU01000141">
    <property type="protein sequence ID" value="GMN63057.1"/>
    <property type="molecule type" value="Genomic_DNA"/>
</dbReference>
<evidence type="ECO:0000313" key="1">
    <source>
        <dbReference type="EMBL" id="GMN63057.1"/>
    </source>
</evidence>
<sequence length="111" mass="12069">MACSCVENSNGGELFVELRSHSHAILVLSSPAFDSCRCKLVFLIISSRSSTLIGLDDGDATLIVKTVGCRHCCFHKDGVSYLSLGRLTKVRSFTMLIPVHIVDPDAVARRC</sequence>
<organism evidence="1 2">
    <name type="scientific">Ficus carica</name>
    <name type="common">Common fig</name>
    <dbReference type="NCBI Taxonomy" id="3494"/>
    <lineage>
        <taxon>Eukaryota</taxon>
        <taxon>Viridiplantae</taxon>
        <taxon>Streptophyta</taxon>
        <taxon>Embryophyta</taxon>
        <taxon>Tracheophyta</taxon>
        <taxon>Spermatophyta</taxon>
        <taxon>Magnoliopsida</taxon>
        <taxon>eudicotyledons</taxon>
        <taxon>Gunneridae</taxon>
        <taxon>Pentapetalae</taxon>
        <taxon>rosids</taxon>
        <taxon>fabids</taxon>
        <taxon>Rosales</taxon>
        <taxon>Moraceae</taxon>
        <taxon>Ficeae</taxon>
        <taxon>Ficus</taxon>
    </lineage>
</organism>
<dbReference type="Proteomes" id="UP001187192">
    <property type="component" value="Unassembled WGS sequence"/>
</dbReference>
<reference evidence="1" key="1">
    <citation type="submission" date="2023-07" db="EMBL/GenBank/DDBJ databases">
        <title>draft genome sequence of fig (Ficus carica).</title>
        <authorList>
            <person name="Takahashi T."/>
            <person name="Nishimura K."/>
        </authorList>
    </citation>
    <scope>NUCLEOTIDE SEQUENCE</scope>
</reference>
<comment type="caution">
    <text evidence="1">The sequence shown here is derived from an EMBL/GenBank/DDBJ whole genome shotgun (WGS) entry which is preliminary data.</text>
</comment>
<accession>A0AA88DWD3</accession>
<gene>
    <name evidence="1" type="ORF">TIFTF001_032129</name>
</gene>
<keyword evidence="2" id="KW-1185">Reference proteome</keyword>
<protein>
    <submittedName>
        <fullName evidence="1">Uncharacterized protein</fullName>
    </submittedName>
</protein>
<evidence type="ECO:0000313" key="2">
    <source>
        <dbReference type="Proteomes" id="UP001187192"/>
    </source>
</evidence>
<proteinExistence type="predicted"/>